<dbReference type="Proteomes" id="UP001232992">
    <property type="component" value="Unassembled WGS sequence"/>
</dbReference>
<reference evidence="1 2" key="1">
    <citation type="submission" date="2023-01" db="EMBL/GenBank/DDBJ databases">
        <title>Novel diversity within Roseofilum (Cyanobacteria; Desertifilaceae) from marine benthic mats with descriptions of four novel species.</title>
        <authorList>
            <person name="Wang Y."/>
            <person name="Berthold D.E."/>
            <person name="Hu J."/>
            <person name="Lefler F.W."/>
            <person name="Laughinghouse H.D. IV."/>
        </authorList>
    </citation>
    <scope>NUCLEOTIDE SEQUENCE [LARGE SCALE GENOMIC DNA]</scope>
    <source>
        <strain evidence="1 2">BLCC-M143</strain>
    </source>
</reference>
<comment type="caution">
    <text evidence="1">The sequence shown here is derived from an EMBL/GenBank/DDBJ whole genome shotgun (WGS) entry which is preliminary data.</text>
</comment>
<protein>
    <submittedName>
        <fullName evidence="1">Uncharacterized protein</fullName>
    </submittedName>
</protein>
<keyword evidence="2" id="KW-1185">Reference proteome</keyword>
<accession>A0ABT7C374</accession>
<dbReference type="RefSeq" id="WP_283760547.1">
    <property type="nucleotide sequence ID" value="NZ_JAQOSQ010000064.1"/>
</dbReference>
<proteinExistence type="predicted"/>
<evidence type="ECO:0000313" key="2">
    <source>
        <dbReference type="Proteomes" id="UP001232992"/>
    </source>
</evidence>
<organism evidence="1 2">
    <name type="scientific">Roseofilum casamattae BLCC-M143</name>
    <dbReference type="NCBI Taxonomy" id="3022442"/>
    <lineage>
        <taxon>Bacteria</taxon>
        <taxon>Bacillati</taxon>
        <taxon>Cyanobacteriota</taxon>
        <taxon>Cyanophyceae</taxon>
        <taxon>Desertifilales</taxon>
        <taxon>Desertifilaceae</taxon>
        <taxon>Roseofilum</taxon>
        <taxon>Roseofilum casamattae</taxon>
    </lineage>
</organism>
<sequence length="168" mass="18324">MQLSPAAEGDPSITSATIEGAIYQMLELVQHAESDSTANVSGEDRVNLTSNLNSLEYRGSIRFSASSMTDENGKFHLTSSDYISIPGWSSGDGSGTLKSSTWSGQLLELITAFANAQTNASRNPNLTQWVELDYDFLTKEIVFTIRSLPLERVKTDSGWAYTGVEVMQ</sequence>
<evidence type="ECO:0000313" key="1">
    <source>
        <dbReference type="EMBL" id="MDJ1185913.1"/>
    </source>
</evidence>
<name>A0ABT7C374_9CYAN</name>
<dbReference type="EMBL" id="JAQOSQ010000064">
    <property type="protein sequence ID" value="MDJ1185913.1"/>
    <property type="molecule type" value="Genomic_DNA"/>
</dbReference>
<gene>
    <name evidence="1" type="ORF">PMH09_22295</name>
</gene>